<dbReference type="PROSITE" id="PS50893">
    <property type="entry name" value="ABC_TRANSPORTER_2"/>
    <property type="match status" value="1"/>
</dbReference>
<dbReference type="RefSeq" id="WP_008522718.1">
    <property type="nucleotide sequence ID" value="NZ_CM001376.1"/>
</dbReference>
<dbReference type="HOGENOM" id="CLU_000604_1_22_0"/>
<dbReference type="SMART" id="SM00382">
    <property type="entry name" value="AAA"/>
    <property type="match status" value="1"/>
</dbReference>
<dbReference type="eggNOG" id="COG1116">
    <property type="taxonomic scope" value="Bacteria"/>
</dbReference>
<dbReference type="InterPro" id="IPR003593">
    <property type="entry name" value="AAA+_ATPase"/>
</dbReference>
<dbReference type="OrthoDB" id="9802264at2"/>
<dbReference type="NCBIfam" id="NF040729">
    <property type="entry name" value="ABC_ATP_SaoA"/>
    <property type="match status" value="1"/>
</dbReference>
<keyword evidence="1" id="KW-0813">Transport</keyword>
<accession>H0UJX0</accession>
<dbReference type="GO" id="GO:0016887">
    <property type="term" value="F:ATP hydrolysis activity"/>
    <property type="evidence" value="ECO:0007669"/>
    <property type="project" value="InterPro"/>
</dbReference>
<protein>
    <submittedName>
        <fullName evidence="5">ABC-type nitrate/sulfonate/bicarbonate transport system, ATPase component</fullName>
    </submittedName>
</protein>
<dbReference type="InterPro" id="IPR003439">
    <property type="entry name" value="ABC_transporter-like_ATP-bd"/>
</dbReference>
<dbReference type="AlphaFoldDB" id="H0UJX0"/>
<dbReference type="GO" id="GO:0005524">
    <property type="term" value="F:ATP binding"/>
    <property type="evidence" value="ECO:0007669"/>
    <property type="project" value="UniProtKB-KW"/>
</dbReference>
<evidence type="ECO:0000256" key="1">
    <source>
        <dbReference type="ARBA" id="ARBA00022448"/>
    </source>
</evidence>
<dbReference type="InterPro" id="IPR017871">
    <property type="entry name" value="ABC_transporter-like_CS"/>
</dbReference>
<proteinExistence type="predicted"/>
<keyword evidence="2" id="KW-0547">Nucleotide-binding</keyword>
<dbReference type="PROSITE" id="PS00211">
    <property type="entry name" value="ABC_TRANSPORTER_1"/>
    <property type="match status" value="1"/>
</dbReference>
<dbReference type="InterPro" id="IPR027417">
    <property type="entry name" value="P-loop_NTPase"/>
</dbReference>
<name>H0UJX0_9BACT</name>
<gene>
    <name evidence="5" type="ORF">JonanDRAFT_0580</name>
</gene>
<feature type="domain" description="ABC transporter" evidence="4">
    <location>
        <begin position="4"/>
        <end position="236"/>
    </location>
</feature>
<evidence type="ECO:0000256" key="2">
    <source>
        <dbReference type="ARBA" id="ARBA00022741"/>
    </source>
</evidence>
<dbReference type="InterPro" id="IPR050093">
    <property type="entry name" value="ABC_SmlMolc_Importer"/>
</dbReference>
<dbReference type="EMBL" id="CM001376">
    <property type="protein sequence ID" value="EHM12980.1"/>
    <property type="molecule type" value="Genomic_DNA"/>
</dbReference>
<evidence type="ECO:0000259" key="4">
    <source>
        <dbReference type="PROSITE" id="PS50893"/>
    </source>
</evidence>
<dbReference type="Proteomes" id="UP000003806">
    <property type="component" value="Chromosome"/>
</dbReference>
<dbReference type="Gene3D" id="3.40.50.300">
    <property type="entry name" value="P-loop containing nucleotide triphosphate hydrolases"/>
    <property type="match status" value="1"/>
</dbReference>
<sequence>MAQLAINHVKKFFIERNGSTHFVIGDLSFQVEQGQFVSLLGPSGCGKTTLLTIMAGFQTCSEGSITLDGQKIEGPGVERGYVFQNYALFPWMTVKDNILYSMKIAGASRKEKEERLAELLELAHLKGHENKFPIQLSGGMQQRVAVVRALASRPKVLLLDEPLGAIDFQMREIMQNELDLMVRQVATTVVMVTHDVSESVFLSDRVLVMGSNGCRLLADVTIDMPRPRDRTSEQFKTYESDLTDLLRKAFRESKLIESV</sequence>
<dbReference type="Pfam" id="PF00005">
    <property type="entry name" value="ABC_tran"/>
    <property type="match status" value="1"/>
</dbReference>
<evidence type="ECO:0000256" key="3">
    <source>
        <dbReference type="ARBA" id="ARBA00022840"/>
    </source>
</evidence>
<keyword evidence="3" id="KW-0067">ATP-binding</keyword>
<dbReference type="PANTHER" id="PTHR42781">
    <property type="entry name" value="SPERMIDINE/PUTRESCINE IMPORT ATP-BINDING PROTEIN POTA"/>
    <property type="match status" value="1"/>
</dbReference>
<evidence type="ECO:0000313" key="6">
    <source>
        <dbReference type="Proteomes" id="UP000003806"/>
    </source>
</evidence>
<keyword evidence="6" id="KW-1185">Reference proteome</keyword>
<dbReference type="CDD" id="cd03293">
    <property type="entry name" value="ABC_NrtD_SsuB_transporters"/>
    <property type="match status" value="1"/>
</dbReference>
<reference evidence="5 6" key="1">
    <citation type="submission" date="2011-11" db="EMBL/GenBank/DDBJ databases">
        <title>The Noncontiguous Finished genome of Jonquetella anthropi DSM 22815.</title>
        <authorList>
            <consortium name="US DOE Joint Genome Institute (JGI-PGF)"/>
            <person name="Lucas S."/>
            <person name="Copeland A."/>
            <person name="Lapidus A."/>
            <person name="Glavina del Rio T."/>
            <person name="Dalin E."/>
            <person name="Tice H."/>
            <person name="Bruce D."/>
            <person name="Goodwin L."/>
            <person name="Pitluck S."/>
            <person name="Peters L."/>
            <person name="Mikhailova N."/>
            <person name="Held B."/>
            <person name="Kyrpides N."/>
            <person name="Mavromatis K."/>
            <person name="Ivanova N."/>
            <person name="Markowitz V."/>
            <person name="Cheng J.-F."/>
            <person name="Hugenholtz P."/>
            <person name="Woyke T."/>
            <person name="Wu D."/>
            <person name="Gronow S."/>
            <person name="Wellnitz S."/>
            <person name="Brambilla E."/>
            <person name="Klenk H.-P."/>
            <person name="Eisen J.A."/>
        </authorList>
    </citation>
    <scope>NUCLEOTIDE SEQUENCE [LARGE SCALE GENOMIC DNA]</scope>
    <source>
        <strain evidence="5 6">DSM 22815</strain>
    </source>
</reference>
<evidence type="ECO:0000313" key="5">
    <source>
        <dbReference type="EMBL" id="EHM12980.1"/>
    </source>
</evidence>
<organism evidence="5 6">
    <name type="scientific">Jonquetella anthropi DSM 22815</name>
    <dbReference type="NCBI Taxonomy" id="885272"/>
    <lineage>
        <taxon>Bacteria</taxon>
        <taxon>Thermotogati</taxon>
        <taxon>Synergistota</taxon>
        <taxon>Synergistia</taxon>
        <taxon>Synergistales</taxon>
        <taxon>Dethiosulfovibrionaceae</taxon>
        <taxon>Jonquetella</taxon>
    </lineage>
</organism>
<dbReference type="PANTHER" id="PTHR42781:SF8">
    <property type="entry name" value="BICARBONATE TRANSPORT ATP-BINDING PROTEIN CMPC"/>
    <property type="match status" value="1"/>
</dbReference>
<dbReference type="STRING" id="885272.JonanDRAFT_0580"/>
<dbReference type="SUPFAM" id="SSF52540">
    <property type="entry name" value="P-loop containing nucleoside triphosphate hydrolases"/>
    <property type="match status" value="1"/>
</dbReference>